<gene>
    <name evidence="2" type="ORF">L861_01770</name>
</gene>
<dbReference type="STRING" id="1121939.L861_01770"/>
<dbReference type="EMBL" id="ASTJ01000011">
    <property type="protein sequence ID" value="EPC04059.1"/>
    <property type="molecule type" value="Genomic_DNA"/>
</dbReference>
<dbReference type="AlphaFoldDB" id="S2L8A2"/>
<proteinExistence type="predicted"/>
<sequence length="211" mass="24056">MTQHRYDSLRHEYAKLAPHYDIRWKTYIDASVREARRSLLLAAGDSVLDIGCGTGVLLAELAREIPGVRLAGIDLSNEMLAIARRRLGTDVELKEASAEDLPFGDATFDAVVSTSVFHYIREPQRALQEMRRVLKSGGRLVIVDWCDDYLTCRVCDAFLRIFDAGHFRTYRSDELCELLVDAEFSDVKVERYKVSWLWGMMTAVANRPDHL</sequence>
<dbReference type="Pfam" id="PF08241">
    <property type="entry name" value="Methyltransf_11"/>
    <property type="match status" value="1"/>
</dbReference>
<dbReference type="InterPro" id="IPR029063">
    <property type="entry name" value="SAM-dependent_MTases_sf"/>
</dbReference>
<dbReference type="PATRIC" id="fig|1121939.11.peg.331"/>
<dbReference type="Proteomes" id="UP000014463">
    <property type="component" value="Unassembled WGS sequence"/>
</dbReference>
<protein>
    <recommendedName>
        <fullName evidence="1">Methyltransferase type 11 domain-containing protein</fullName>
    </recommendedName>
</protein>
<evidence type="ECO:0000313" key="2">
    <source>
        <dbReference type="EMBL" id="EPC04059.1"/>
    </source>
</evidence>
<keyword evidence="3" id="KW-1185">Reference proteome</keyword>
<dbReference type="CDD" id="cd02440">
    <property type="entry name" value="AdoMet_MTases"/>
    <property type="match status" value="1"/>
</dbReference>
<reference evidence="2 3" key="1">
    <citation type="journal article" date="2013" name="Genome Announc.">
        <title>Draft genome sequence of the moderately halophilic gammaproteobacterium Halomonas anticariensis FP35.</title>
        <authorList>
            <person name="Tahrioui A."/>
            <person name="Quesada E."/>
            <person name="Llamas I."/>
        </authorList>
    </citation>
    <scope>NUCLEOTIDE SEQUENCE [LARGE SCALE GENOMIC DNA]</scope>
    <source>
        <strain evidence="3">DSM 16096 / CECT 5854 / LMG 22089 / FP35</strain>
    </source>
</reference>
<dbReference type="GO" id="GO:0008757">
    <property type="term" value="F:S-adenosylmethionine-dependent methyltransferase activity"/>
    <property type="evidence" value="ECO:0007669"/>
    <property type="project" value="InterPro"/>
</dbReference>
<dbReference type="OrthoDB" id="9760689at2"/>
<dbReference type="eggNOG" id="COG2226">
    <property type="taxonomic scope" value="Bacteria"/>
</dbReference>
<dbReference type="PANTHER" id="PTHR43591">
    <property type="entry name" value="METHYLTRANSFERASE"/>
    <property type="match status" value="1"/>
</dbReference>
<comment type="caution">
    <text evidence="2">The sequence shown here is derived from an EMBL/GenBank/DDBJ whole genome shotgun (WGS) entry which is preliminary data.</text>
</comment>
<dbReference type="InterPro" id="IPR013216">
    <property type="entry name" value="Methyltransf_11"/>
</dbReference>
<evidence type="ECO:0000259" key="1">
    <source>
        <dbReference type="Pfam" id="PF08241"/>
    </source>
</evidence>
<organism evidence="2 3">
    <name type="scientific">Litchfieldella anticariensis (strain DSM 16096 / CECT 5854 / CIP 108499 / LMG 22089 / FP35)</name>
    <name type="common">Halomonas anticariensis</name>
    <dbReference type="NCBI Taxonomy" id="1121939"/>
    <lineage>
        <taxon>Bacteria</taxon>
        <taxon>Pseudomonadati</taxon>
        <taxon>Pseudomonadota</taxon>
        <taxon>Gammaproteobacteria</taxon>
        <taxon>Oceanospirillales</taxon>
        <taxon>Halomonadaceae</taxon>
        <taxon>Litchfieldella</taxon>
    </lineage>
</organism>
<name>S2L8A2_LITA3</name>
<dbReference type="SUPFAM" id="SSF53335">
    <property type="entry name" value="S-adenosyl-L-methionine-dependent methyltransferases"/>
    <property type="match status" value="1"/>
</dbReference>
<dbReference type="Gene3D" id="3.40.50.150">
    <property type="entry name" value="Vaccinia Virus protein VP39"/>
    <property type="match status" value="1"/>
</dbReference>
<feature type="domain" description="Methyltransferase type 11" evidence="1">
    <location>
        <begin position="48"/>
        <end position="142"/>
    </location>
</feature>
<accession>S2L8A2</accession>
<dbReference type="RefSeq" id="WP_016414791.1">
    <property type="nucleotide sequence ID" value="NZ_AUAB01000028.1"/>
</dbReference>
<evidence type="ECO:0000313" key="3">
    <source>
        <dbReference type="Proteomes" id="UP000014463"/>
    </source>
</evidence>
<dbReference type="PANTHER" id="PTHR43591:SF24">
    <property type="entry name" value="2-METHOXY-6-POLYPRENYL-1,4-BENZOQUINOL METHYLASE, MITOCHONDRIAL"/>
    <property type="match status" value="1"/>
</dbReference>